<evidence type="ECO:0000313" key="5">
    <source>
        <dbReference type="Proteomes" id="UP001431783"/>
    </source>
</evidence>
<dbReference type="InterPro" id="IPR002110">
    <property type="entry name" value="Ankyrin_rpt"/>
</dbReference>
<dbReference type="EMBL" id="JARQZJ010000092">
    <property type="protein sequence ID" value="KAK9884176.1"/>
    <property type="molecule type" value="Genomic_DNA"/>
</dbReference>
<dbReference type="Pfam" id="PF13637">
    <property type="entry name" value="Ank_4"/>
    <property type="match status" value="1"/>
</dbReference>
<dbReference type="AlphaFoldDB" id="A0AAW1UWG4"/>
<keyword evidence="5" id="KW-1185">Reference proteome</keyword>
<keyword evidence="2 3" id="KW-0040">ANK repeat</keyword>
<dbReference type="PROSITE" id="PS50088">
    <property type="entry name" value="ANK_REPEAT"/>
    <property type="match status" value="3"/>
</dbReference>
<dbReference type="PANTHER" id="PTHR24189:SF50">
    <property type="entry name" value="ANKYRIN REPEAT AND SOCS BOX PROTEIN 2"/>
    <property type="match status" value="1"/>
</dbReference>
<keyword evidence="1" id="KW-0677">Repeat</keyword>
<evidence type="ECO:0000256" key="3">
    <source>
        <dbReference type="PROSITE-ProRule" id="PRU00023"/>
    </source>
</evidence>
<sequence>MDPFNWLANILSSLFDESLHFNSRFVDLTGNSRGYTTTNNVPYIQCVTPLLQLLSKGFDINTTTKCGITALHLVCIDGYKECISLLLRYKPSMNVSHKWLGTPLHIFLKDDLRDQRILKKMLDAGADPNMKDPSGNAALHIEVLRTSPEKQKKFIQLLIKYKADINMRNENGWTPLHLAIREGYEDVVYNLLRKGADINIKDNNGTTQMKTAFSYRFQNPTMLTHLGKHLILQHGRNIPVDVDDLEQLCEIDHLRKYKIRCDEEVSTLKRTTVCTDSYVTYFDILIASPDKMAKYVQNLDIVKSLENFDKNKFLYGNRIIRNFKQGMRRREAIGKIEPFCRDIFPPLPEVCINKITEYLKYEDIEPLR</sequence>
<feature type="repeat" description="ANK" evidence="3">
    <location>
        <begin position="102"/>
        <end position="133"/>
    </location>
</feature>
<reference evidence="4 5" key="1">
    <citation type="submission" date="2023-03" db="EMBL/GenBank/DDBJ databases">
        <title>Genome insight into feeding habits of ladybird beetles.</title>
        <authorList>
            <person name="Li H.-S."/>
            <person name="Huang Y.-H."/>
            <person name="Pang H."/>
        </authorList>
    </citation>
    <scope>NUCLEOTIDE SEQUENCE [LARGE SCALE GENOMIC DNA]</scope>
    <source>
        <strain evidence="4">SYSU_2023b</strain>
        <tissue evidence="4">Whole body</tissue>
    </source>
</reference>
<gene>
    <name evidence="4" type="ORF">WA026_005131</name>
</gene>
<proteinExistence type="predicted"/>
<dbReference type="InterPro" id="IPR050745">
    <property type="entry name" value="Multifunctional_regulatory"/>
</dbReference>
<name>A0AAW1UWG4_9CUCU</name>
<feature type="repeat" description="ANK" evidence="3">
    <location>
        <begin position="134"/>
        <end position="170"/>
    </location>
</feature>
<dbReference type="PANTHER" id="PTHR24189">
    <property type="entry name" value="MYOTROPHIN"/>
    <property type="match status" value="1"/>
</dbReference>
<dbReference type="Pfam" id="PF12796">
    <property type="entry name" value="Ank_2"/>
    <property type="match status" value="1"/>
</dbReference>
<dbReference type="SMART" id="SM00248">
    <property type="entry name" value="ANK"/>
    <property type="match status" value="4"/>
</dbReference>
<dbReference type="PROSITE" id="PS50297">
    <property type="entry name" value="ANK_REP_REGION"/>
    <property type="match status" value="1"/>
</dbReference>
<comment type="caution">
    <text evidence="4">The sequence shown here is derived from an EMBL/GenBank/DDBJ whole genome shotgun (WGS) entry which is preliminary data.</text>
</comment>
<dbReference type="Gene3D" id="1.25.40.20">
    <property type="entry name" value="Ankyrin repeat-containing domain"/>
    <property type="match status" value="2"/>
</dbReference>
<evidence type="ECO:0000256" key="2">
    <source>
        <dbReference type="ARBA" id="ARBA00023043"/>
    </source>
</evidence>
<accession>A0AAW1UWG4</accession>
<dbReference type="SUPFAM" id="SSF48403">
    <property type="entry name" value="Ankyrin repeat"/>
    <property type="match status" value="1"/>
</dbReference>
<dbReference type="InterPro" id="IPR036770">
    <property type="entry name" value="Ankyrin_rpt-contain_sf"/>
</dbReference>
<protein>
    <submittedName>
        <fullName evidence="4">Uncharacterized protein</fullName>
    </submittedName>
</protein>
<evidence type="ECO:0000256" key="1">
    <source>
        <dbReference type="ARBA" id="ARBA00022737"/>
    </source>
</evidence>
<evidence type="ECO:0000313" key="4">
    <source>
        <dbReference type="EMBL" id="KAK9884176.1"/>
    </source>
</evidence>
<organism evidence="4 5">
    <name type="scientific">Henosepilachna vigintioctopunctata</name>
    <dbReference type="NCBI Taxonomy" id="420089"/>
    <lineage>
        <taxon>Eukaryota</taxon>
        <taxon>Metazoa</taxon>
        <taxon>Ecdysozoa</taxon>
        <taxon>Arthropoda</taxon>
        <taxon>Hexapoda</taxon>
        <taxon>Insecta</taxon>
        <taxon>Pterygota</taxon>
        <taxon>Neoptera</taxon>
        <taxon>Endopterygota</taxon>
        <taxon>Coleoptera</taxon>
        <taxon>Polyphaga</taxon>
        <taxon>Cucujiformia</taxon>
        <taxon>Coccinelloidea</taxon>
        <taxon>Coccinellidae</taxon>
        <taxon>Epilachninae</taxon>
        <taxon>Epilachnini</taxon>
        <taxon>Henosepilachna</taxon>
    </lineage>
</organism>
<feature type="repeat" description="ANK" evidence="3">
    <location>
        <begin position="171"/>
        <end position="203"/>
    </location>
</feature>
<dbReference type="Proteomes" id="UP001431783">
    <property type="component" value="Unassembled WGS sequence"/>
</dbReference>